<dbReference type="Pfam" id="PF05170">
    <property type="entry name" value="AsmA"/>
    <property type="match status" value="1"/>
</dbReference>
<evidence type="ECO:0000256" key="1">
    <source>
        <dbReference type="SAM" id="Phobius"/>
    </source>
</evidence>
<sequence length="175" mass="19723">MTKAGKITAAVSGTLLLLIVVLIVLIATFDWNRLKPTINQKVSTELNRPFAIRGDLGVVWERQKQETGWRSWVPWPHVHAEDIILGNPPDIPEVTMVHLPRVEATLAPLALLTKTVWLPWIKLVKPDARLIRLSEKNNNWTFTLAADEKNDPNAPAVRLVVPSGYDFVRSGAYRH</sequence>
<dbReference type="GO" id="GO:0090313">
    <property type="term" value="P:regulation of protein targeting to membrane"/>
    <property type="evidence" value="ECO:0007669"/>
    <property type="project" value="TreeGrafter"/>
</dbReference>
<dbReference type="InterPro" id="IPR007844">
    <property type="entry name" value="AsmA"/>
</dbReference>
<keyword evidence="1" id="KW-1133">Transmembrane helix</keyword>
<dbReference type="GO" id="GO:0005886">
    <property type="term" value="C:plasma membrane"/>
    <property type="evidence" value="ECO:0007669"/>
    <property type="project" value="TreeGrafter"/>
</dbReference>
<dbReference type="Proteomes" id="UP000251584">
    <property type="component" value="Unassembled WGS sequence"/>
</dbReference>
<name>A0A2X2WQD3_CITKO</name>
<evidence type="ECO:0000313" key="4">
    <source>
        <dbReference type="Proteomes" id="UP000251584"/>
    </source>
</evidence>
<organism evidence="3 4">
    <name type="scientific">Citrobacter koseri</name>
    <name type="common">Citrobacter diversus</name>
    <dbReference type="NCBI Taxonomy" id="545"/>
    <lineage>
        <taxon>Bacteria</taxon>
        <taxon>Pseudomonadati</taxon>
        <taxon>Pseudomonadota</taxon>
        <taxon>Gammaproteobacteria</taxon>
        <taxon>Enterobacterales</taxon>
        <taxon>Enterobacteriaceae</taxon>
        <taxon>Citrobacter</taxon>
    </lineage>
</organism>
<feature type="transmembrane region" description="Helical" evidence="1">
    <location>
        <begin position="7"/>
        <end position="29"/>
    </location>
</feature>
<dbReference type="PANTHER" id="PTHR30441">
    <property type="entry name" value="DUF748 DOMAIN-CONTAINING PROTEIN"/>
    <property type="match status" value="1"/>
</dbReference>
<dbReference type="EMBL" id="UAVY01000010">
    <property type="protein sequence ID" value="SQB40391.1"/>
    <property type="molecule type" value="Genomic_DNA"/>
</dbReference>
<keyword evidence="1" id="KW-0472">Membrane</keyword>
<proteinExistence type="predicted"/>
<dbReference type="InterPro" id="IPR052894">
    <property type="entry name" value="AsmA-related"/>
</dbReference>
<reference evidence="3 4" key="1">
    <citation type="submission" date="2018-06" db="EMBL/GenBank/DDBJ databases">
        <authorList>
            <consortium name="Pathogen Informatics"/>
            <person name="Doyle S."/>
        </authorList>
    </citation>
    <scope>NUCLEOTIDE SEQUENCE [LARGE SCALE GENOMIC DNA]</scope>
    <source>
        <strain evidence="3 4">NCTC10786</strain>
    </source>
</reference>
<evidence type="ECO:0000259" key="2">
    <source>
        <dbReference type="Pfam" id="PF05170"/>
    </source>
</evidence>
<accession>A0A2X2WQD3</accession>
<dbReference type="PANTHER" id="PTHR30441:SF9">
    <property type="entry name" value="ASMA FAMILY PROTEIN YHJG"/>
    <property type="match status" value="1"/>
</dbReference>
<protein>
    <submittedName>
        <fullName evidence="3">Outer membrane assembly protein</fullName>
    </submittedName>
</protein>
<dbReference type="AlphaFoldDB" id="A0A2X2WQD3"/>
<keyword evidence="1" id="KW-0812">Transmembrane</keyword>
<evidence type="ECO:0000313" key="3">
    <source>
        <dbReference type="EMBL" id="SQB40391.1"/>
    </source>
</evidence>
<gene>
    <name evidence="3" type="ORF">NCTC10786_05492</name>
</gene>
<feature type="domain" description="AsmA" evidence="2">
    <location>
        <begin position="1"/>
        <end position="157"/>
    </location>
</feature>